<organism evidence="1">
    <name type="scientific">mine drainage metagenome</name>
    <dbReference type="NCBI Taxonomy" id="410659"/>
    <lineage>
        <taxon>unclassified sequences</taxon>
        <taxon>metagenomes</taxon>
        <taxon>ecological metagenomes</taxon>
    </lineage>
</organism>
<protein>
    <submittedName>
        <fullName evidence="1">Uncharacterized protein</fullName>
    </submittedName>
</protein>
<accession>A0A1J5R7D0</accession>
<sequence>MSGPPSVRVKVLVEVARAAGLRLVERLEPAFRSIDAALEAPALRIFRQWLREEAGLS</sequence>
<evidence type="ECO:0000313" key="1">
    <source>
        <dbReference type="EMBL" id="OIQ91290.1"/>
    </source>
</evidence>
<comment type="caution">
    <text evidence="1">The sequence shown here is derived from an EMBL/GenBank/DDBJ whole genome shotgun (WGS) entry which is preliminary data.</text>
</comment>
<gene>
    <name evidence="1" type="ORF">GALL_268240</name>
</gene>
<reference evidence="1" key="1">
    <citation type="submission" date="2016-10" db="EMBL/GenBank/DDBJ databases">
        <title>Sequence of Gallionella enrichment culture.</title>
        <authorList>
            <person name="Poehlein A."/>
            <person name="Muehling M."/>
            <person name="Daniel R."/>
        </authorList>
    </citation>
    <scope>NUCLEOTIDE SEQUENCE</scope>
</reference>
<name>A0A1J5R7D0_9ZZZZ</name>
<dbReference type="AlphaFoldDB" id="A0A1J5R7D0"/>
<dbReference type="EMBL" id="MLJW01000264">
    <property type="protein sequence ID" value="OIQ91290.1"/>
    <property type="molecule type" value="Genomic_DNA"/>
</dbReference>
<proteinExistence type="predicted"/>